<proteinExistence type="predicted"/>
<dbReference type="Proteomes" id="UP001143372">
    <property type="component" value="Unassembled WGS sequence"/>
</dbReference>
<name>A0A9W6MWP0_9HYPH</name>
<dbReference type="AlphaFoldDB" id="A0A9W6MWP0"/>
<dbReference type="RefSeq" id="WP_271169452.1">
    <property type="nucleotide sequence ID" value="NZ_BSFI01000021.1"/>
</dbReference>
<evidence type="ECO:0000313" key="2">
    <source>
        <dbReference type="Proteomes" id="UP001143372"/>
    </source>
</evidence>
<keyword evidence="2" id="KW-1185">Reference proteome</keyword>
<comment type="caution">
    <text evidence="1">The sequence shown here is derived from an EMBL/GenBank/DDBJ whole genome shotgun (WGS) entry which is preliminary data.</text>
</comment>
<reference evidence="1" key="1">
    <citation type="journal article" date="2014" name="Int. J. Syst. Evol. Microbiol.">
        <title>Complete genome sequence of Corynebacterium casei LMG S-19264T (=DSM 44701T), isolated from a smear-ripened cheese.</title>
        <authorList>
            <consortium name="US DOE Joint Genome Institute (JGI-PGF)"/>
            <person name="Walter F."/>
            <person name="Albersmeier A."/>
            <person name="Kalinowski J."/>
            <person name="Ruckert C."/>
        </authorList>
    </citation>
    <scope>NUCLEOTIDE SEQUENCE</scope>
    <source>
        <strain evidence="1">VKM B-2347</strain>
    </source>
</reference>
<evidence type="ECO:0000313" key="1">
    <source>
        <dbReference type="EMBL" id="GLK69221.1"/>
    </source>
</evidence>
<gene>
    <name evidence="1" type="ORF">GCM10008179_28590</name>
</gene>
<accession>A0A9W6MWP0</accession>
<reference evidence="1" key="2">
    <citation type="submission" date="2023-01" db="EMBL/GenBank/DDBJ databases">
        <authorList>
            <person name="Sun Q."/>
            <person name="Evtushenko L."/>
        </authorList>
    </citation>
    <scope>NUCLEOTIDE SEQUENCE</scope>
    <source>
        <strain evidence="1">VKM B-2347</strain>
    </source>
</reference>
<sequence>MAEPRAALPPIRCRWDGEAFIPERRFARICDNRFIIGELYPLVVEEERSQATHNHYFAAVHDAWVNLPDDMAERWPTAEHLRKWALIKAGYRDERTVPCATAAEAQRVRALVKGLDDYAVVLVHENVVSVFTAKTQSTKAMKKAEFQESKQKVLDVLAELIGVRTRELERAAGQAA</sequence>
<protein>
    <submittedName>
        <fullName evidence="1">Uncharacterized protein</fullName>
    </submittedName>
</protein>
<organism evidence="1 2">
    <name type="scientific">Hansschlegelia plantiphila</name>
    <dbReference type="NCBI Taxonomy" id="374655"/>
    <lineage>
        <taxon>Bacteria</taxon>
        <taxon>Pseudomonadati</taxon>
        <taxon>Pseudomonadota</taxon>
        <taxon>Alphaproteobacteria</taxon>
        <taxon>Hyphomicrobiales</taxon>
        <taxon>Methylopilaceae</taxon>
        <taxon>Hansschlegelia</taxon>
    </lineage>
</organism>
<dbReference type="EMBL" id="BSFI01000021">
    <property type="protein sequence ID" value="GLK69221.1"/>
    <property type="molecule type" value="Genomic_DNA"/>
</dbReference>